<evidence type="ECO:0000256" key="1">
    <source>
        <dbReference type="ARBA" id="ARBA00004305"/>
    </source>
</evidence>
<dbReference type="PANTHER" id="PTHR13675:SF1">
    <property type="entry name" value="SUCCINATE DEHYDROGENASE ASSEMBLY FACTOR 1, MITOCHONDRIAL"/>
    <property type="match status" value="1"/>
</dbReference>
<dbReference type="GO" id="GO:0034553">
    <property type="term" value="P:mitochondrial respiratory chain complex II assembly"/>
    <property type="evidence" value="ECO:0007669"/>
    <property type="project" value="InterPro"/>
</dbReference>
<name>A0A9W4DLD9_BLUGR</name>
<evidence type="ECO:0000259" key="5">
    <source>
        <dbReference type="Pfam" id="PF05347"/>
    </source>
</evidence>
<proteinExistence type="inferred from homology"/>
<comment type="subcellular location">
    <subcellularLocation>
        <location evidence="1">Mitochondrion matrix</location>
    </subcellularLocation>
</comment>
<dbReference type="EMBL" id="CAJHIT010000008">
    <property type="protein sequence ID" value="CAD6503924.1"/>
    <property type="molecule type" value="Genomic_DNA"/>
</dbReference>
<evidence type="ECO:0000256" key="4">
    <source>
        <dbReference type="ARBA" id="ARBA00025715"/>
    </source>
</evidence>
<dbReference type="InterPro" id="IPR045295">
    <property type="entry name" value="Complex1_LYR_SDHAF1_LYRM8"/>
</dbReference>
<dbReference type="GO" id="GO:0005759">
    <property type="term" value="C:mitochondrial matrix"/>
    <property type="evidence" value="ECO:0007669"/>
    <property type="project" value="UniProtKB-SubCell"/>
</dbReference>
<sequence length="78" mass="9243">MKYSGLQKEVLSLYRKCLRKSMKLDKNVRSQVKSYARSEFERSIKLDKKDFATIEYLLRKGQRRLDTFSASGTKIVYI</sequence>
<evidence type="ECO:0000256" key="3">
    <source>
        <dbReference type="ARBA" id="ARBA00023186"/>
    </source>
</evidence>
<dbReference type="InterPro" id="IPR008011">
    <property type="entry name" value="Complex1_LYR_dom"/>
</dbReference>
<reference evidence="6" key="1">
    <citation type="submission" date="2020-10" db="EMBL/GenBank/DDBJ databases">
        <authorList>
            <person name="Muller C M."/>
        </authorList>
    </citation>
    <scope>NUCLEOTIDE SEQUENCE</scope>
    <source>
        <strain evidence="6">THUN-12</strain>
    </source>
</reference>
<dbReference type="AlphaFoldDB" id="A0A9W4DLD9"/>
<dbReference type="CDD" id="cd20268">
    <property type="entry name" value="Complex1_LYR_SDHAF1_LYRM8"/>
    <property type="match status" value="1"/>
</dbReference>
<evidence type="ECO:0000313" key="6">
    <source>
        <dbReference type="EMBL" id="CAD6503924.1"/>
    </source>
</evidence>
<keyword evidence="3" id="KW-0143">Chaperone</keyword>
<evidence type="ECO:0000313" key="7">
    <source>
        <dbReference type="Proteomes" id="UP000683417"/>
    </source>
</evidence>
<comment type="similarity">
    <text evidence="4">Belongs to the complex I LYR family. SDHAF1 subfamily.</text>
</comment>
<organism evidence="6 7">
    <name type="scientific">Blumeria graminis f. sp. triticale</name>
    <dbReference type="NCBI Taxonomy" id="1689686"/>
    <lineage>
        <taxon>Eukaryota</taxon>
        <taxon>Fungi</taxon>
        <taxon>Dikarya</taxon>
        <taxon>Ascomycota</taxon>
        <taxon>Pezizomycotina</taxon>
        <taxon>Leotiomycetes</taxon>
        <taxon>Erysiphales</taxon>
        <taxon>Erysiphaceae</taxon>
        <taxon>Blumeria</taxon>
    </lineage>
</organism>
<dbReference type="PANTHER" id="PTHR13675">
    <property type="entry name" value="LYR MOTIF-CONTAINING PROTEIN 2"/>
    <property type="match status" value="1"/>
</dbReference>
<protein>
    <submittedName>
        <fullName evidence="6">BgTH12-05667</fullName>
    </submittedName>
</protein>
<comment type="caution">
    <text evidence="6">The sequence shown here is derived from an EMBL/GenBank/DDBJ whole genome shotgun (WGS) entry which is preliminary data.</text>
</comment>
<keyword evidence="2" id="KW-0496">Mitochondrion</keyword>
<dbReference type="Proteomes" id="UP000683417">
    <property type="component" value="Unassembled WGS sequence"/>
</dbReference>
<accession>A0A9W4DLD9</accession>
<dbReference type="Pfam" id="PF05347">
    <property type="entry name" value="Complex1_LYR"/>
    <property type="match status" value="1"/>
</dbReference>
<evidence type="ECO:0000256" key="2">
    <source>
        <dbReference type="ARBA" id="ARBA00023128"/>
    </source>
</evidence>
<feature type="domain" description="Complex 1 LYR protein" evidence="5">
    <location>
        <begin position="8"/>
        <end position="66"/>
    </location>
</feature>
<gene>
    <name evidence="6" type="ORF">BGTH12_LOCUS5282</name>
</gene>